<accession>A0A6G9Y9K5</accession>
<keyword evidence="4" id="KW-1185">Reference proteome</keyword>
<keyword evidence="2" id="KW-0812">Transmembrane</keyword>
<evidence type="ECO:0000313" key="4">
    <source>
        <dbReference type="Proteomes" id="UP000503540"/>
    </source>
</evidence>
<proteinExistence type="predicted"/>
<dbReference type="EMBL" id="CP046172">
    <property type="protein sequence ID" value="QIS09909.1"/>
    <property type="molecule type" value="Genomic_DNA"/>
</dbReference>
<reference evidence="3 4" key="1">
    <citation type="journal article" date="2019" name="ACS Chem. Biol.">
        <title>Identification and Mobilization of a Cryptic Antibiotic Biosynthesis Gene Locus from a Human-Pathogenic Nocardia Isolate.</title>
        <authorList>
            <person name="Herisse M."/>
            <person name="Ishida K."/>
            <person name="Porter J.L."/>
            <person name="Howden B."/>
            <person name="Hertweck C."/>
            <person name="Stinear T.P."/>
            <person name="Pidot S.J."/>
        </authorList>
    </citation>
    <scope>NUCLEOTIDE SEQUENCE [LARGE SCALE GENOMIC DNA]</scope>
    <source>
        <strain evidence="3 4">AUSMDU00012717</strain>
    </source>
</reference>
<dbReference type="AlphaFoldDB" id="A0A6G9Y9K5"/>
<keyword evidence="2" id="KW-0472">Membrane</keyword>
<dbReference type="KEGG" id="nah:F5544_10050"/>
<evidence type="ECO:0000256" key="2">
    <source>
        <dbReference type="SAM" id="Phobius"/>
    </source>
</evidence>
<sequence length="549" mass="59438">MSNGFRVLIAWVITPPLLVGAYWLFWAVVAPGFGRQNGVEAWWYNVFLHGNGLWWFLAYVFAGLAVYFGYVYYEVWFLTGLCVLLMIGSLGVAGYFLVNLDKNEGRFYTGATTFYVHDPEHVPSALHLLADGGAKNTDGCAIKGRHDVYGCLRQGDLPSAGWDPRIGSLDGAGVALSRATGDVQAVSLRTETITYLNGKGDNGSWSGVLDGSGINVPLGGVAEWSGQGSATQCTFTGDYGIDRAFGGSRRNSLPNLLKERFPLIAYSMGDVWGYCDGKEPIVVIPVTTPIPWTHRTVDAPAGVITVRGDHGRVRLDYLRDVAPGTLPGPVYPKSIAAHQRTETKWAAGREYMNRNHFGFDPAHSGAQSGNVSEYLLRDKSTGRLQWVTPMTLRGSTSELFVAYAIIPADEVHRGSLNAQSVYALDDSDPRRINIDNLDADARSWLAANAGTVMSNGGKLVEFTPIDGDTWRGFVEFNGRVAYRIDIAASRKTPVQLVRLDDTGDTGPPAPSGPPNADCGKALASLTPAQLAQCAKVFVDELANRQPAPR</sequence>
<feature type="region of interest" description="Disordered" evidence="1">
    <location>
        <begin position="498"/>
        <end position="517"/>
    </location>
</feature>
<evidence type="ECO:0000256" key="1">
    <source>
        <dbReference type="SAM" id="MobiDB-lite"/>
    </source>
</evidence>
<dbReference type="RefSeq" id="WP_167472955.1">
    <property type="nucleotide sequence ID" value="NZ_CP046172.1"/>
</dbReference>
<protein>
    <submittedName>
        <fullName evidence="3">Uncharacterized protein</fullName>
    </submittedName>
</protein>
<feature type="transmembrane region" description="Helical" evidence="2">
    <location>
        <begin position="77"/>
        <end position="98"/>
    </location>
</feature>
<organism evidence="3 4">
    <name type="scientific">Nocardia arthritidis</name>
    <dbReference type="NCBI Taxonomy" id="228602"/>
    <lineage>
        <taxon>Bacteria</taxon>
        <taxon>Bacillati</taxon>
        <taxon>Actinomycetota</taxon>
        <taxon>Actinomycetes</taxon>
        <taxon>Mycobacteriales</taxon>
        <taxon>Nocardiaceae</taxon>
        <taxon>Nocardia</taxon>
    </lineage>
</organism>
<keyword evidence="2" id="KW-1133">Transmembrane helix</keyword>
<dbReference type="Proteomes" id="UP000503540">
    <property type="component" value="Chromosome"/>
</dbReference>
<name>A0A6G9Y9K5_9NOCA</name>
<evidence type="ECO:0000313" key="3">
    <source>
        <dbReference type="EMBL" id="QIS09909.1"/>
    </source>
</evidence>
<feature type="transmembrane region" description="Helical" evidence="2">
    <location>
        <begin position="7"/>
        <end position="33"/>
    </location>
</feature>
<feature type="transmembrane region" description="Helical" evidence="2">
    <location>
        <begin position="53"/>
        <end position="70"/>
    </location>
</feature>
<gene>
    <name evidence="3" type="ORF">F5544_10050</name>
</gene>